<dbReference type="Pfam" id="PF00233">
    <property type="entry name" value="PDEase_I"/>
    <property type="match status" value="2"/>
</dbReference>
<feature type="compositionally biased region" description="Basic and acidic residues" evidence="3">
    <location>
        <begin position="739"/>
        <end position="753"/>
    </location>
</feature>
<feature type="region of interest" description="Disordered" evidence="3">
    <location>
        <begin position="69"/>
        <end position="97"/>
    </location>
</feature>
<feature type="compositionally biased region" description="Basic and acidic residues" evidence="3">
    <location>
        <begin position="810"/>
        <end position="824"/>
    </location>
</feature>
<organism evidence="5 6">
    <name type="scientific">Discostella pseudostelligera</name>
    <dbReference type="NCBI Taxonomy" id="259834"/>
    <lineage>
        <taxon>Eukaryota</taxon>
        <taxon>Sar</taxon>
        <taxon>Stramenopiles</taxon>
        <taxon>Ochrophyta</taxon>
        <taxon>Bacillariophyta</taxon>
        <taxon>Coscinodiscophyceae</taxon>
        <taxon>Thalassiosirophycidae</taxon>
        <taxon>Stephanodiscales</taxon>
        <taxon>Stephanodiscaceae</taxon>
        <taxon>Discostella</taxon>
    </lineage>
</organism>
<feature type="compositionally biased region" description="Low complexity" evidence="3">
    <location>
        <begin position="73"/>
        <end position="96"/>
    </location>
</feature>
<evidence type="ECO:0000313" key="5">
    <source>
        <dbReference type="EMBL" id="KAL3757718.1"/>
    </source>
</evidence>
<feature type="compositionally biased region" description="Basic and acidic residues" evidence="3">
    <location>
        <begin position="1166"/>
        <end position="1180"/>
    </location>
</feature>
<dbReference type="InterPro" id="IPR002073">
    <property type="entry name" value="PDEase_catalytic_dom"/>
</dbReference>
<keyword evidence="1" id="KW-0479">Metal-binding</keyword>
<dbReference type="InterPro" id="IPR036971">
    <property type="entry name" value="PDEase_catalytic_dom_sf"/>
</dbReference>
<feature type="region of interest" description="Disordered" evidence="3">
    <location>
        <begin position="1137"/>
        <end position="1188"/>
    </location>
</feature>
<feature type="compositionally biased region" description="Basic and acidic residues" evidence="3">
    <location>
        <begin position="678"/>
        <end position="701"/>
    </location>
</feature>
<feature type="region of interest" description="Disordered" evidence="3">
    <location>
        <begin position="539"/>
        <end position="570"/>
    </location>
</feature>
<feature type="compositionally biased region" description="Low complexity" evidence="3">
    <location>
        <begin position="484"/>
        <end position="500"/>
    </location>
</feature>
<gene>
    <name evidence="5" type="ORF">ACHAWU_000359</name>
</gene>
<dbReference type="Gene3D" id="1.10.1300.10">
    <property type="entry name" value="3'5'-cyclic nucleotide phosphodiesterase, catalytic domain"/>
    <property type="match status" value="3"/>
</dbReference>
<dbReference type="GO" id="GO:0016787">
    <property type="term" value="F:hydrolase activity"/>
    <property type="evidence" value="ECO:0007669"/>
    <property type="project" value="UniProtKB-KW"/>
</dbReference>
<keyword evidence="2" id="KW-0378">Hydrolase</keyword>
<dbReference type="PANTHER" id="PTHR11347">
    <property type="entry name" value="CYCLIC NUCLEOTIDE PHOSPHODIESTERASE"/>
    <property type="match status" value="1"/>
</dbReference>
<feature type="region of interest" description="Disordered" evidence="3">
    <location>
        <begin position="1229"/>
        <end position="1260"/>
    </location>
</feature>
<feature type="region of interest" description="Disordered" evidence="3">
    <location>
        <begin position="671"/>
        <end position="763"/>
    </location>
</feature>
<dbReference type="EMBL" id="JALLBG020000254">
    <property type="protein sequence ID" value="KAL3757718.1"/>
    <property type="molecule type" value="Genomic_DNA"/>
</dbReference>
<feature type="region of interest" description="Disordered" evidence="3">
    <location>
        <begin position="802"/>
        <end position="833"/>
    </location>
</feature>
<proteinExistence type="predicted"/>
<evidence type="ECO:0000256" key="3">
    <source>
        <dbReference type="SAM" id="MobiDB-lite"/>
    </source>
</evidence>
<feature type="compositionally biased region" description="Basic and acidic residues" evidence="3">
    <location>
        <begin position="1237"/>
        <end position="1251"/>
    </location>
</feature>
<feature type="domain" description="PDEase" evidence="4">
    <location>
        <begin position="254"/>
        <end position="381"/>
    </location>
</feature>
<sequence length="1387" mass="155040">MDNSGNTNNCNGACRRYDGDDDSGDGQSQSRIQSWQAWPAEALSMAKIALELTRQEWSQTGLGLTRLKATAETTPTSSSPSSNRLSAGAGASSATAKIEEERGGVDVNCRDDDDENTLKTIVDRIVALLLIRIVALVASRLGNGRRSFVDNGHNNICMGNNSTCRGERRKKIYSDYSTTTICKTALQSSSDNLDLDGSGECNNSCNKTSPLQCCHRNKNINTFPSQITPTVINQLQQYVTVICRQYPPAKDVPYHNVEHAYHVFISANKLLDLLLCKEEHTTITSVMTKAMAPSRPSENTDSTPLRRRLTYGLKSNPLAHLAYLFSALVHDVDHKGISNRQLVLEQDDLAILYNDQSVLEQRSLAVAFTTLKGAEYDMLREVLFPARDRHDASTPPTTPPITNMGRKTTTSAAISGQRSLASRGAGSASLGKNEEFLNFRKLVIDLVLVTDIASPERTQIAKSKWKEAFGDVVVAEKLRKRESASTAAATAAAHTTGRSSENTKSSTASPCESGADGKGLVTPASAPGGIHLNDVISRLESQSSPRRYGSDSTGQNDSRRHSSCSDRQKNGIIYPDEHQCQQPKFVPFTDSGNNEPQHVSIMSDNMNFYLGESMSSSTSSPSLFTIQSNEEDDFDASAVSRTKMNFNINEVPSPSRSFDSMENLLDAAANYNLGGSDGGKEGRKITRKENRSDTEGRELVKRSSYQSYQHTKYDGDSDDDDPDLDRAGDSLRWSTGDLSHSDDHHHHQYRRECPPPMGLSQSVKTSHEMRYLPRRLHKLGVRRALDLAGSMITDYNYNAISSSRGGSSSELRELNPHHQEAEDIRNEDDDFDPDDDVDEFKATVVLEQMMHAADVAALFQDWENVVEWSTRLYKELNKGYLSNRGDDPSLEWYDNQIKFFDFYILPLAKNLAVMGVFDEVMGERIVHGVKSNMARWIREGSKAAQKMKEDEEEHTVLFKSNKESSYHLAYLFSALVHDVDHKGISNRQLVLEQDDLAILYNDQSVLEQRSLAVAFTTLKGAEYDMLREVLFPARDRHDASTPPTTPPITNMGRKTTTSAAISGQRSLASRGAGSASLGKNEEFLNFRKLVIDLVLVTDIASPERTQIAKSKWKEAFGDVVVAEKELVKRSSYQSYQHTKYDGDSDDDDPDLDRAGDSLRWSTGDLSHSDDHHHHQYRRECPPPMGLSQSVKTSHEMRYLPRRLHKLGVRRALDLAGSMITDYNYNAISSSRGGSSSELRELNPHHQEAEDIRNEDDDFDPDDDVDEFKATVVLEQMMHAADVAALFQDWENVVEWSTRLYKELNKGYLSNRGDDPSLEWYDNQIKFFDFYILPLAKNLAVMGVFDEVMGERIVHGVKSNMARWIREGSKAAQKMKEDEEERLRLKEK</sequence>
<accession>A0ABD3M4D5</accession>
<evidence type="ECO:0000313" key="6">
    <source>
        <dbReference type="Proteomes" id="UP001530293"/>
    </source>
</evidence>
<keyword evidence="6" id="KW-1185">Reference proteome</keyword>
<dbReference type="SUPFAM" id="SSF109604">
    <property type="entry name" value="HD-domain/PDEase-like"/>
    <property type="match status" value="4"/>
</dbReference>
<dbReference type="Proteomes" id="UP001530293">
    <property type="component" value="Unassembled WGS sequence"/>
</dbReference>
<feature type="region of interest" description="Disordered" evidence="3">
    <location>
        <begin position="389"/>
        <end position="410"/>
    </location>
</feature>
<protein>
    <recommendedName>
        <fullName evidence="4">PDEase domain-containing protein</fullName>
    </recommendedName>
</protein>
<evidence type="ECO:0000259" key="4">
    <source>
        <dbReference type="Pfam" id="PF00233"/>
    </source>
</evidence>
<evidence type="ECO:0000256" key="2">
    <source>
        <dbReference type="ARBA" id="ARBA00022801"/>
    </source>
</evidence>
<evidence type="ECO:0000256" key="1">
    <source>
        <dbReference type="ARBA" id="ARBA00022723"/>
    </source>
</evidence>
<feature type="compositionally biased region" description="Polar residues" evidence="3">
    <location>
        <begin position="539"/>
        <end position="556"/>
    </location>
</feature>
<feature type="region of interest" description="Disordered" evidence="3">
    <location>
        <begin position="480"/>
        <end position="527"/>
    </location>
</feature>
<name>A0ABD3M4D5_9STRA</name>
<reference evidence="5 6" key="1">
    <citation type="submission" date="2024-10" db="EMBL/GenBank/DDBJ databases">
        <title>Updated reference genomes for cyclostephanoid diatoms.</title>
        <authorList>
            <person name="Roberts W.R."/>
            <person name="Alverson A.J."/>
        </authorList>
    </citation>
    <scope>NUCLEOTIDE SEQUENCE [LARGE SCALE GENOMIC DNA]</scope>
    <source>
        <strain evidence="5 6">AJA232-27</strain>
    </source>
</reference>
<dbReference type="GO" id="GO:0046872">
    <property type="term" value="F:metal ion binding"/>
    <property type="evidence" value="ECO:0007669"/>
    <property type="project" value="UniProtKB-KW"/>
</dbReference>
<feature type="compositionally biased region" description="Basic and acidic residues" evidence="3">
    <location>
        <begin position="557"/>
        <end position="570"/>
    </location>
</feature>
<feature type="domain" description="PDEase" evidence="4">
    <location>
        <begin position="967"/>
        <end position="1028"/>
    </location>
</feature>
<comment type="caution">
    <text evidence="5">The sequence shown here is derived from an EMBL/GenBank/DDBJ whole genome shotgun (WGS) entry which is preliminary data.</text>
</comment>